<accession>A0A5J4VZ73</accession>
<evidence type="ECO:0000256" key="1">
    <source>
        <dbReference type="SAM" id="Coils"/>
    </source>
</evidence>
<keyword evidence="1" id="KW-0175">Coiled coil</keyword>
<gene>
    <name evidence="2" type="ORF">EZS28_016618</name>
</gene>
<dbReference type="EMBL" id="SNRW01004210">
    <property type="protein sequence ID" value="KAA6387858.1"/>
    <property type="molecule type" value="Genomic_DNA"/>
</dbReference>
<protein>
    <submittedName>
        <fullName evidence="2">Uncharacterized protein</fullName>
    </submittedName>
</protein>
<organism evidence="2 3">
    <name type="scientific">Streblomastix strix</name>
    <dbReference type="NCBI Taxonomy" id="222440"/>
    <lineage>
        <taxon>Eukaryota</taxon>
        <taxon>Metamonada</taxon>
        <taxon>Preaxostyla</taxon>
        <taxon>Oxymonadida</taxon>
        <taxon>Streblomastigidae</taxon>
        <taxon>Streblomastix</taxon>
    </lineage>
</organism>
<name>A0A5J4VZ73_9EUKA</name>
<proteinExistence type="predicted"/>
<evidence type="ECO:0000313" key="2">
    <source>
        <dbReference type="EMBL" id="KAA6387858.1"/>
    </source>
</evidence>
<comment type="caution">
    <text evidence="2">The sequence shown here is derived from an EMBL/GenBank/DDBJ whole genome shotgun (WGS) entry which is preliminary data.</text>
</comment>
<dbReference type="AlphaFoldDB" id="A0A5J4VZ73"/>
<evidence type="ECO:0000313" key="3">
    <source>
        <dbReference type="Proteomes" id="UP000324800"/>
    </source>
</evidence>
<feature type="coiled-coil region" evidence="1">
    <location>
        <begin position="61"/>
        <end position="88"/>
    </location>
</feature>
<sequence length="195" mass="22116">MMTGLKVYSARREQVLPPVRTVFGAPVYMLGLRAAQEEVFREANQNPKRQVEIKVRTGEQITGQKQQVTQQQKTFEELEKAKKQLNINTMILQQFGDEPQIWTIAQLDELSGTAKESLRPVIHKTENKITYQQKSKDPKEIQHQQIAGEAALVHHVPKEISGQVMVAGIKSINIQTAPSTQFQGNPIHELKVEKK</sequence>
<dbReference type="Proteomes" id="UP000324800">
    <property type="component" value="Unassembled WGS sequence"/>
</dbReference>
<reference evidence="2 3" key="1">
    <citation type="submission" date="2019-03" db="EMBL/GenBank/DDBJ databases">
        <title>Single cell metagenomics reveals metabolic interactions within the superorganism composed of flagellate Streblomastix strix and complex community of Bacteroidetes bacteria on its surface.</title>
        <authorList>
            <person name="Treitli S.C."/>
            <person name="Kolisko M."/>
            <person name="Husnik F."/>
            <person name="Keeling P."/>
            <person name="Hampl V."/>
        </authorList>
    </citation>
    <scope>NUCLEOTIDE SEQUENCE [LARGE SCALE GENOMIC DNA]</scope>
    <source>
        <strain evidence="2">ST1C</strain>
    </source>
</reference>